<proteinExistence type="predicted"/>
<dbReference type="CDD" id="cd04301">
    <property type="entry name" value="NAT_SF"/>
    <property type="match status" value="1"/>
</dbReference>
<feature type="region of interest" description="Disordered" evidence="1">
    <location>
        <begin position="1"/>
        <end position="21"/>
    </location>
</feature>
<evidence type="ECO:0000313" key="3">
    <source>
        <dbReference type="EMBL" id="SPU42022.1"/>
    </source>
</evidence>
<dbReference type="PROSITE" id="PS51186">
    <property type="entry name" value="GNAT"/>
    <property type="match status" value="1"/>
</dbReference>
<keyword evidence="3" id="KW-0808">Transferase</keyword>
<dbReference type="EMBL" id="UAQM01000001">
    <property type="protein sequence ID" value="SPU42022.1"/>
    <property type="molecule type" value="Genomic_DNA"/>
</dbReference>
<protein>
    <submittedName>
        <fullName evidence="3">Predicted acetyltransferase</fullName>
    </submittedName>
</protein>
<gene>
    <name evidence="3" type="ORF">NCTC11165_00162</name>
</gene>
<sequence length="169" mass="18997">MGTPQRPRPGRDGPGRLSRLPPSRERLRLFEAADFATYRAWYADAELDEHLGPMDEEWLAFVLADQEGRQFSYLQNEKLVAVVGVAPDPERDAWVVTDIAVDPARRRQGLAQRALDAVTAHEAVAQRPRRLAYVMPDNPGARRFFTAQGWRCIAEADADGMALFEAPRP</sequence>
<organism evidence="3 4">
    <name type="scientific">Brevundimonas diminuta</name>
    <name type="common">Pseudomonas diminuta</name>
    <dbReference type="NCBI Taxonomy" id="293"/>
    <lineage>
        <taxon>Bacteria</taxon>
        <taxon>Pseudomonadati</taxon>
        <taxon>Pseudomonadota</taxon>
        <taxon>Alphaproteobacteria</taxon>
        <taxon>Caulobacterales</taxon>
        <taxon>Caulobacteraceae</taxon>
        <taxon>Brevundimonas</taxon>
    </lineage>
</organism>
<dbReference type="InterPro" id="IPR016181">
    <property type="entry name" value="Acyl_CoA_acyltransferase"/>
</dbReference>
<evidence type="ECO:0000256" key="1">
    <source>
        <dbReference type="SAM" id="MobiDB-lite"/>
    </source>
</evidence>
<reference evidence="3 4" key="1">
    <citation type="submission" date="2018-06" db="EMBL/GenBank/DDBJ databases">
        <authorList>
            <consortium name="Pathogen Informatics"/>
            <person name="Doyle S."/>
        </authorList>
    </citation>
    <scope>NUCLEOTIDE SEQUENCE [LARGE SCALE GENOMIC DNA]</scope>
    <source>
        <strain evidence="3 4">NCTC11165</strain>
    </source>
</reference>
<dbReference type="RefSeq" id="WP_128114708.1">
    <property type="nucleotide sequence ID" value="NZ_UAQM01000001.1"/>
</dbReference>
<name>A0A2X1AMY3_BREDI</name>
<dbReference type="AlphaFoldDB" id="A0A2X1AMY3"/>
<dbReference type="Gene3D" id="3.40.630.30">
    <property type="match status" value="1"/>
</dbReference>
<evidence type="ECO:0000259" key="2">
    <source>
        <dbReference type="PROSITE" id="PS51186"/>
    </source>
</evidence>
<evidence type="ECO:0000313" key="4">
    <source>
        <dbReference type="Proteomes" id="UP000250358"/>
    </source>
</evidence>
<dbReference type="Pfam" id="PF00583">
    <property type="entry name" value="Acetyltransf_1"/>
    <property type="match status" value="1"/>
</dbReference>
<dbReference type="InterPro" id="IPR000182">
    <property type="entry name" value="GNAT_dom"/>
</dbReference>
<dbReference type="GO" id="GO:0016747">
    <property type="term" value="F:acyltransferase activity, transferring groups other than amino-acyl groups"/>
    <property type="evidence" value="ECO:0007669"/>
    <property type="project" value="InterPro"/>
</dbReference>
<dbReference type="Proteomes" id="UP000250358">
    <property type="component" value="Unassembled WGS sequence"/>
</dbReference>
<feature type="domain" description="N-acetyltransferase" evidence="2">
    <location>
        <begin position="25"/>
        <end position="169"/>
    </location>
</feature>
<accession>A0A2X1AMY3</accession>
<dbReference type="SUPFAM" id="SSF55729">
    <property type="entry name" value="Acyl-CoA N-acyltransferases (Nat)"/>
    <property type="match status" value="1"/>
</dbReference>